<accession>A0A1N7EJQ6</accession>
<evidence type="ECO:0000313" key="3">
    <source>
        <dbReference type="Proteomes" id="UP000186019"/>
    </source>
</evidence>
<feature type="signal peptide" evidence="1">
    <location>
        <begin position="1"/>
        <end position="29"/>
    </location>
</feature>
<sequence length="340" mass="35035">MQKLKMIAMGCGTLALALGAGHFMQSRQAAVPVAQDGGTSQLAGQSGDIMGTRQSGAVQLSSITLTAASPELPATAPTPDVLPQPPAIREAALNDASATTVADALPTEEPAPSLSCDYTLRADVAPGAMVALSLDAPCAPGERFTMHHNGMMFTQVTDDGGHASMLVPALARNASFIAAFSNGDGAVANAEVESLDIYQRVAVQWQGETGVQLHALEFGADYGGEGHVWSGAARDVAAAAGGDLGFLTRLGDAGQPDALMAEVYTFPSQLAGRDGDIALQVEAEVTDVNCNTDIETQALQMQAGGALKVQDVVLMMPECDAVGDFLVLKNLLNDLTIARN</sequence>
<evidence type="ECO:0000256" key="1">
    <source>
        <dbReference type="SAM" id="SignalP"/>
    </source>
</evidence>
<protein>
    <recommendedName>
        <fullName evidence="4">Translocase</fullName>
    </recommendedName>
</protein>
<name>A0A1N7EJQ6_9RHOB</name>
<evidence type="ECO:0008006" key="4">
    <source>
        <dbReference type="Google" id="ProtNLM"/>
    </source>
</evidence>
<evidence type="ECO:0000313" key="2">
    <source>
        <dbReference type="EMBL" id="SIR88284.1"/>
    </source>
</evidence>
<gene>
    <name evidence="2" type="ORF">SAMN05421666_0297</name>
</gene>
<keyword evidence="1" id="KW-0732">Signal</keyword>
<keyword evidence="3" id="KW-1185">Reference proteome</keyword>
<proteinExistence type="predicted"/>
<dbReference type="RefSeq" id="WP_076530347.1">
    <property type="nucleotide sequence ID" value="NZ_FOAC01000001.1"/>
</dbReference>
<dbReference type="AlphaFoldDB" id="A0A1N7EJQ6"/>
<dbReference type="Proteomes" id="UP000186019">
    <property type="component" value="Unassembled WGS sequence"/>
</dbReference>
<dbReference type="OrthoDB" id="7956241at2"/>
<reference evidence="2 3" key="1">
    <citation type="submission" date="2017-01" db="EMBL/GenBank/DDBJ databases">
        <authorList>
            <person name="Mah S.A."/>
            <person name="Swanson W.J."/>
            <person name="Moy G.W."/>
            <person name="Vacquier V.D."/>
        </authorList>
    </citation>
    <scope>NUCLEOTIDE SEQUENCE [LARGE SCALE GENOMIC DNA]</scope>
    <source>
        <strain evidence="2 3">DSM 29590</strain>
    </source>
</reference>
<organism evidence="2 3">
    <name type="scientific">Roseovarius nanhaiticus</name>
    <dbReference type="NCBI Taxonomy" id="573024"/>
    <lineage>
        <taxon>Bacteria</taxon>
        <taxon>Pseudomonadati</taxon>
        <taxon>Pseudomonadota</taxon>
        <taxon>Alphaproteobacteria</taxon>
        <taxon>Rhodobacterales</taxon>
        <taxon>Roseobacteraceae</taxon>
        <taxon>Roseovarius</taxon>
    </lineage>
</organism>
<dbReference type="EMBL" id="FTNV01000001">
    <property type="protein sequence ID" value="SIR88284.1"/>
    <property type="molecule type" value="Genomic_DNA"/>
</dbReference>
<dbReference type="STRING" id="573024.SAMN05216208_1837"/>
<feature type="chain" id="PRO_5009941374" description="Translocase" evidence="1">
    <location>
        <begin position="30"/>
        <end position="340"/>
    </location>
</feature>